<dbReference type="InterPro" id="IPR045455">
    <property type="entry name" value="NrS-1_pol-like_helicase"/>
</dbReference>
<organism evidence="5">
    <name type="scientific">Nitrosopumilaceae spindle-shaped virus</name>
    <dbReference type="NCBI Taxonomy" id="3065433"/>
    <lineage>
        <taxon>Viruses</taxon>
    </lineage>
</organism>
<keyword evidence="2" id="KW-0378">Hydrolase</keyword>
<dbReference type="InterPro" id="IPR051620">
    <property type="entry name" value="ORF904-like_C"/>
</dbReference>
<evidence type="ECO:0000256" key="3">
    <source>
        <dbReference type="ARBA" id="ARBA00022840"/>
    </source>
</evidence>
<dbReference type="SUPFAM" id="SSF52540">
    <property type="entry name" value="P-loop containing nucleoside triphosphate hydrolases"/>
    <property type="match status" value="1"/>
</dbReference>
<sequence length="796" mass="91608">MSGYNSDKKPSTPNEWADFWRYVIGVNVIPAVNRTKTPKVTWKEYQDAPIPQELHDEWKSKGMFDDGLASIMGKVFHNESLKDYWLNMVDCDNKLGIEQMTANIIELARGTLVEQSANREKCHVYFYTTEPLKNRVLQNPTLDDLPKIEVKSRGRNLSYCAGGKHKNGSLIDIIDNRIPKHADGFQLETFMAGIFAKYEPKKTTLKASPTEHDMVNDLITRKEDSNRGDLLMKILFKQFSSMSIDVLKKDDVLSFAKDLVAKMKYPIVDDRLAGCVDWVYGKRIEDGDIRLSYNQNKKEMDRMNILLKNNDDLEAQRKFQKEFPEIYESKRKSIYKVAKTDIHKETKNIAEEEYTDDDYMISLGDKIMSEYTFKTMTNHGHGDHETRFYANGRYQVGGAEVISSRARKHWSSIKKGQVSEVVAYIQSLTGWHRPEEFDTKSNLINLKNVTFDLRTGLPRDLDTEHLTMIQVPVYYNQHAKCPRFDKFLHASLEGDEKKIRMVLEMIALCFIKDNFLLQKAFMNTGSGSNGKSVLFGIMYSMLGNENVSTKTIHDFDNNQFVGAGLDRKLANICADVGSKGITSTEALKKIIGGDSIECEYKFQMSYSFIPYADLIFSANDVPHVEDTSDGFARRFELIEWTKSFYGADRDHTVQTIKHDPEELSGIFNKLIPIFSYLFKHQKLMYESTVADARIAWLKKSDTVLRFIDDMCITNRKYFTPVSVLRNAYEKFCAENELNDVDNKDFIRRMVRHGCTNKGKKENGDVYKAWFGICLKSEESKFLVSGDNNTMDSFKDE</sequence>
<reference evidence="5" key="1">
    <citation type="journal article" date="2024" name="Environ. Microbiol. Rep.">
        <title>Hiding in plain sight: The discovery of complete genomes of 11 hypothetical spindle-shaped viruses that putatively infect mesophilic ammonia-oxidizing archaea.</title>
        <authorList>
            <person name="Ni Y."/>
            <person name="Xu T."/>
            <person name="Yan S."/>
            <person name="Chen L."/>
            <person name="Wang Y."/>
        </authorList>
    </citation>
    <scope>NUCLEOTIDE SEQUENCE</scope>
    <source>
        <strain evidence="5">NMC1</strain>
    </source>
</reference>
<keyword evidence="3" id="KW-0067">ATP-binding</keyword>
<dbReference type="Pfam" id="PF19263">
    <property type="entry name" value="DUF5906"/>
    <property type="match status" value="1"/>
</dbReference>
<accession>A0AAT9J7F5</accession>
<dbReference type="GO" id="GO:0016787">
    <property type="term" value="F:hydrolase activity"/>
    <property type="evidence" value="ECO:0007669"/>
    <property type="project" value="UniProtKB-KW"/>
</dbReference>
<dbReference type="EMBL" id="BK067789">
    <property type="protein sequence ID" value="DBA52041.1"/>
    <property type="molecule type" value="Genomic_DNA"/>
</dbReference>
<dbReference type="InterPro" id="IPR027417">
    <property type="entry name" value="P-loop_NTPase"/>
</dbReference>
<evidence type="ECO:0000313" key="5">
    <source>
        <dbReference type="EMBL" id="DBA52041.1"/>
    </source>
</evidence>
<dbReference type="PANTHER" id="PTHR35372:SF2">
    <property type="entry name" value="SF3 HELICASE DOMAIN-CONTAINING PROTEIN"/>
    <property type="match status" value="1"/>
</dbReference>
<dbReference type="Pfam" id="PF08706">
    <property type="entry name" value="D5_N"/>
    <property type="match status" value="1"/>
</dbReference>
<dbReference type="Gene3D" id="3.40.50.300">
    <property type="entry name" value="P-loop containing nucleotide triphosphate hydrolases"/>
    <property type="match status" value="1"/>
</dbReference>
<name>A0AAT9J7F5_9VIRU</name>
<feature type="domain" description="SF3 helicase" evidence="4">
    <location>
        <begin position="497"/>
        <end position="653"/>
    </location>
</feature>
<evidence type="ECO:0000259" key="4">
    <source>
        <dbReference type="PROSITE" id="PS51206"/>
    </source>
</evidence>
<dbReference type="NCBIfam" id="TIGR01613">
    <property type="entry name" value="primase_Cterm"/>
    <property type="match status" value="1"/>
</dbReference>
<dbReference type="GO" id="GO:0005524">
    <property type="term" value="F:ATP binding"/>
    <property type="evidence" value="ECO:0007669"/>
    <property type="project" value="UniProtKB-KW"/>
</dbReference>
<evidence type="ECO:0000256" key="1">
    <source>
        <dbReference type="ARBA" id="ARBA00022741"/>
    </source>
</evidence>
<dbReference type="InterPro" id="IPR014818">
    <property type="entry name" value="Phage/plasmid_primase_P4_C"/>
</dbReference>
<evidence type="ECO:0000256" key="2">
    <source>
        <dbReference type="ARBA" id="ARBA00022801"/>
    </source>
</evidence>
<dbReference type="PROSITE" id="PS51206">
    <property type="entry name" value="SF3_HELICASE_1"/>
    <property type="match status" value="1"/>
</dbReference>
<reference evidence="5" key="2">
    <citation type="submission" date="2024-03" db="EMBL/GenBank/DDBJ databases">
        <authorList>
            <person name="Ni Y."/>
            <person name="Xu T."/>
            <person name="Yan S."/>
            <person name="Chen L."/>
            <person name="Wang Y."/>
        </authorList>
    </citation>
    <scope>NUCLEOTIDE SEQUENCE</scope>
    <source>
        <strain evidence="5">NMC1</strain>
    </source>
</reference>
<dbReference type="PANTHER" id="PTHR35372">
    <property type="entry name" value="ATP BINDING PROTEIN-RELATED"/>
    <property type="match status" value="1"/>
</dbReference>
<dbReference type="InterPro" id="IPR014015">
    <property type="entry name" value="Helicase_SF3_DNA-vir"/>
</dbReference>
<dbReference type="InterPro" id="IPR006500">
    <property type="entry name" value="Helicase_put_C_phage/plasmid"/>
</dbReference>
<protein>
    <submittedName>
        <fullName evidence="5">ORF2</fullName>
    </submittedName>
</protein>
<proteinExistence type="predicted"/>
<keyword evidence="1" id="KW-0547">Nucleotide-binding</keyword>